<reference evidence="10" key="1">
    <citation type="submission" date="2019-02" db="EMBL/GenBank/DDBJ databases">
        <title>Isolation and identification of novel species under the genus Muribaculum.</title>
        <authorList>
            <person name="Miyake S."/>
            <person name="Ding Y."/>
            <person name="Low A."/>
            <person name="Soh M."/>
            <person name="Seedorf H."/>
        </authorList>
    </citation>
    <scope>NUCLEOTIDE SEQUENCE [LARGE SCALE GENOMIC DNA]</scope>
    <source>
        <strain evidence="10">H5</strain>
    </source>
</reference>
<keyword evidence="5 6" id="KW-0472">Membrane</keyword>
<organism evidence="9 10">
    <name type="scientific">Duncaniella dubosii</name>
    <dbReference type="NCBI Taxonomy" id="2518971"/>
    <lineage>
        <taxon>Bacteria</taxon>
        <taxon>Pseudomonadati</taxon>
        <taxon>Bacteroidota</taxon>
        <taxon>Bacteroidia</taxon>
        <taxon>Bacteroidales</taxon>
        <taxon>Muribaculaceae</taxon>
        <taxon>Duncaniella</taxon>
    </lineage>
</organism>
<dbReference type="PANTHER" id="PTHR30572">
    <property type="entry name" value="MEMBRANE COMPONENT OF TRANSPORTER-RELATED"/>
    <property type="match status" value="1"/>
</dbReference>
<evidence type="ECO:0000256" key="5">
    <source>
        <dbReference type="ARBA" id="ARBA00023136"/>
    </source>
</evidence>
<accession>A0A4P7W627</accession>
<dbReference type="EMBL" id="CP039396">
    <property type="protein sequence ID" value="QCD43557.1"/>
    <property type="molecule type" value="Genomic_DNA"/>
</dbReference>
<feature type="transmembrane region" description="Helical" evidence="6">
    <location>
        <begin position="389"/>
        <end position="409"/>
    </location>
</feature>
<evidence type="ECO:0000256" key="4">
    <source>
        <dbReference type="ARBA" id="ARBA00022989"/>
    </source>
</evidence>
<feature type="domain" description="MacB-like periplasmic core" evidence="8">
    <location>
        <begin position="24"/>
        <end position="242"/>
    </location>
</feature>
<proteinExistence type="predicted"/>
<keyword evidence="3 6" id="KW-0812">Transmembrane</keyword>
<sequence length="429" mass="47747">MKTNYIRQAWVSMRQQPVVSSVSVIGTALAIFLIMIVVMMQEIKTAPYSPESNRDRWLVQRYGSIKNKAWGEDNSSNGPLAYNTVKAVFYEMETPEAVTAFVGSPSVASLSVSEKPAFGAEKRDVDNGFFDVMDFNFISGKPFTKADFESAIPMAVINESTARRLFGSTDVTGREFNINHAPYRVSGVVRDVTNLALLAYAEVWVPFTTTNTANSSWCSYMGLLSAVILAKDPSDFPAIREEYNRLFAKLGDEAKTDGWEFIPRDRPYTQEVTVNTPWANSTPDMGKVYRTRLIVYLILLIVPAVNLSSMTHSRLQRRREEIGVRRAFGAKRREIVTDIFIENLIITLIAGIIGFALSLVFATIWGGTIFMPSHGCSSLSLTGINLGTLIHWSTFGWAMLFCFFLNLLSTGLPAWQASRTNIVNALSGK</sequence>
<feature type="transmembrane region" description="Helical" evidence="6">
    <location>
        <begin position="21"/>
        <end position="40"/>
    </location>
</feature>
<keyword evidence="4 6" id="KW-1133">Transmembrane helix</keyword>
<name>A0A4P7W627_9BACT</name>
<dbReference type="PANTHER" id="PTHR30572:SF18">
    <property type="entry name" value="ABC-TYPE MACROLIDE FAMILY EXPORT SYSTEM PERMEASE COMPONENT 2"/>
    <property type="match status" value="1"/>
</dbReference>
<dbReference type="InterPro" id="IPR003838">
    <property type="entry name" value="ABC3_permease_C"/>
</dbReference>
<evidence type="ECO:0000256" key="1">
    <source>
        <dbReference type="ARBA" id="ARBA00004651"/>
    </source>
</evidence>
<dbReference type="Proteomes" id="UP000297149">
    <property type="component" value="Chromosome"/>
</dbReference>
<comment type="subcellular location">
    <subcellularLocation>
        <location evidence="1">Cell membrane</location>
        <topology evidence="1">Multi-pass membrane protein</topology>
    </subcellularLocation>
</comment>
<feature type="transmembrane region" description="Helical" evidence="6">
    <location>
        <begin position="340"/>
        <end position="369"/>
    </location>
</feature>
<dbReference type="GO" id="GO:0022857">
    <property type="term" value="F:transmembrane transporter activity"/>
    <property type="evidence" value="ECO:0007669"/>
    <property type="project" value="TreeGrafter"/>
</dbReference>
<dbReference type="GO" id="GO:0005886">
    <property type="term" value="C:plasma membrane"/>
    <property type="evidence" value="ECO:0007669"/>
    <property type="project" value="UniProtKB-SubCell"/>
</dbReference>
<gene>
    <name evidence="9" type="ORF">E7747_15635</name>
</gene>
<evidence type="ECO:0000259" key="8">
    <source>
        <dbReference type="Pfam" id="PF12704"/>
    </source>
</evidence>
<dbReference type="RefSeq" id="WP_136416916.1">
    <property type="nucleotide sequence ID" value="NZ_CP039396.1"/>
</dbReference>
<feature type="transmembrane region" description="Helical" evidence="6">
    <location>
        <begin position="293"/>
        <end position="310"/>
    </location>
</feature>
<evidence type="ECO:0000313" key="9">
    <source>
        <dbReference type="EMBL" id="QCD43557.1"/>
    </source>
</evidence>
<keyword evidence="2" id="KW-1003">Cell membrane</keyword>
<evidence type="ECO:0000256" key="6">
    <source>
        <dbReference type="SAM" id="Phobius"/>
    </source>
</evidence>
<dbReference type="InterPro" id="IPR050250">
    <property type="entry name" value="Macrolide_Exporter_MacB"/>
</dbReference>
<evidence type="ECO:0000256" key="2">
    <source>
        <dbReference type="ARBA" id="ARBA00022475"/>
    </source>
</evidence>
<dbReference type="AlphaFoldDB" id="A0A4P7W627"/>
<dbReference type="KEGG" id="ddb:E7747_15635"/>
<feature type="domain" description="ABC3 transporter permease C-terminal" evidence="7">
    <location>
        <begin position="294"/>
        <end position="422"/>
    </location>
</feature>
<evidence type="ECO:0000313" key="10">
    <source>
        <dbReference type="Proteomes" id="UP000297149"/>
    </source>
</evidence>
<protein>
    <submittedName>
        <fullName evidence="9">FtsX-like permease family protein</fullName>
    </submittedName>
</protein>
<dbReference type="InterPro" id="IPR025857">
    <property type="entry name" value="MacB_PCD"/>
</dbReference>
<evidence type="ECO:0000256" key="3">
    <source>
        <dbReference type="ARBA" id="ARBA00022692"/>
    </source>
</evidence>
<evidence type="ECO:0000259" key="7">
    <source>
        <dbReference type="Pfam" id="PF02687"/>
    </source>
</evidence>
<dbReference type="Pfam" id="PF12704">
    <property type="entry name" value="MacB_PCD"/>
    <property type="match status" value="1"/>
</dbReference>
<dbReference type="Pfam" id="PF02687">
    <property type="entry name" value="FtsX"/>
    <property type="match status" value="1"/>
</dbReference>
<keyword evidence="10" id="KW-1185">Reference proteome</keyword>